<feature type="compositionally biased region" description="Low complexity" evidence="1">
    <location>
        <begin position="211"/>
        <end position="236"/>
    </location>
</feature>
<evidence type="ECO:0000313" key="3">
    <source>
        <dbReference type="EMBL" id="CAD9041445.1"/>
    </source>
</evidence>
<protein>
    <submittedName>
        <fullName evidence="3">Uncharacterized protein</fullName>
    </submittedName>
</protein>
<evidence type="ECO:0000256" key="1">
    <source>
        <dbReference type="SAM" id="MobiDB-lite"/>
    </source>
</evidence>
<feature type="transmembrane region" description="Helical" evidence="2">
    <location>
        <begin position="78"/>
        <end position="101"/>
    </location>
</feature>
<feature type="region of interest" description="Disordered" evidence="1">
    <location>
        <begin position="117"/>
        <end position="277"/>
    </location>
</feature>
<reference evidence="3" key="1">
    <citation type="submission" date="2021-01" db="EMBL/GenBank/DDBJ databases">
        <authorList>
            <person name="Corre E."/>
            <person name="Pelletier E."/>
            <person name="Niang G."/>
            <person name="Scheremetjew M."/>
            <person name="Finn R."/>
            <person name="Kale V."/>
            <person name="Holt S."/>
            <person name="Cochrane G."/>
            <person name="Meng A."/>
            <person name="Brown T."/>
            <person name="Cohen L."/>
        </authorList>
    </citation>
    <scope>NUCLEOTIDE SEQUENCE</scope>
    <source>
        <strain evidence="3">NIES-381</strain>
    </source>
</reference>
<keyword evidence="2" id="KW-0812">Transmembrane</keyword>
<sequence>MYQDILSPLLLQYLQNRTTSRNLLATTTQLWLARHEGSQRFRQLNTYRHTLGLGPLTLALLCEEDLIISEACSKPSSVATLVFAVGSGCLLLTFFVILFGFCVRRYCCSNMPKLERVQKMPPSGNRQRSSKYAAESGSDDSPPKQSPDQAAKRRREKLAGLRLVKPSSLDESGSDSCTSSPSLHSRRQMLPKQNSPKFPHNHPMTPLRPCLKPLTPLQPLQEPLTPLTPISPSTPSCNSMPTSPKGKVSFSTSKEEIPPTDFSQFTWRRSYSGRGSS</sequence>
<feature type="compositionally biased region" description="Polar residues" evidence="1">
    <location>
        <begin position="261"/>
        <end position="277"/>
    </location>
</feature>
<keyword evidence="2" id="KW-1133">Transmembrane helix</keyword>
<gene>
    <name evidence="3" type="ORF">EGYM00392_LOCUS52620</name>
</gene>
<name>A0A7S1JER5_9EUGL</name>
<organism evidence="3">
    <name type="scientific">Eutreptiella gymnastica</name>
    <dbReference type="NCBI Taxonomy" id="73025"/>
    <lineage>
        <taxon>Eukaryota</taxon>
        <taxon>Discoba</taxon>
        <taxon>Euglenozoa</taxon>
        <taxon>Euglenida</taxon>
        <taxon>Spirocuta</taxon>
        <taxon>Euglenophyceae</taxon>
        <taxon>Eutreptiales</taxon>
        <taxon>Eutreptiaceae</taxon>
        <taxon>Eutreptiella</taxon>
    </lineage>
</organism>
<keyword evidence="2" id="KW-0472">Membrane</keyword>
<dbReference type="EMBL" id="HBGA01143855">
    <property type="protein sequence ID" value="CAD9041445.1"/>
    <property type="molecule type" value="Transcribed_RNA"/>
</dbReference>
<evidence type="ECO:0000256" key="2">
    <source>
        <dbReference type="SAM" id="Phobius"/>
    </source>
</evidence>
<accession>A0A7S1JER5</accession>
<proteinExistence type="predicted"/>
<dbReference type="AlphaFoldDB" id="A0A7S1JER5"/>
<feature type="compositionally biased region" description="Polar residues" evidence="1">
    <location>
        <begin position="169"/>
        <end position="183"/>
    </location>
</feature>